<dbReference type="InterPro" id="IPR011093">
    <property type="entry name" value="TraI_2_C"/>
</dbReference>
<dbReference type="AlphaFoldDB" id="A4N4Q1"/>
<dbReference type="InterPro" id="IPR036390">
    <property type="entry name" value="WH_DNA-bd_sf"/>
</dbReference>
<evidence type="ECO:0000313" key="2">
    <source>
        <dbReference type="EMBL" id="EDJ90702.1"/>
    </source>
</evidence>
<feature type="domain" description="Putative conjugal transfer nickase/helicase TraI C-terminal" evidence="1">
    <location>
        <begin position="12"/>
        <end position="80"/>
    </location>
</feature>
<evidence type="ECO:0000313" key="3">
    <source>
        <dbReference type="Proteomes" id="UP000003798"/>
    </source>
</evidence>
<evidence type="ECO:0000259" key="1">
    <source>
        <dbReference type="Pfam" id="PF07515"/>
    </source>
</evidence>
<name>A4N4Q1_HAEIF</name>
<proteinExistence type="predicted"/>
<gene>
    <name evidence="2" type="ORF">CGSHi22421_00020</name>
</gene>
<dbReference type="EMBL" id="AAZE01000009">
    <property type="protein sequence ID" value="EDJ90702.1"/>
    <property type="molecule type" value="Genomic_DNA"/>
</dbReference>
<dbReference type="Pfam" id="PF07515">
    <property type="entry name" value="TraI_2_C"/>
    <property type="match status" value="1"/>
</dbReference>
<protein>
    <recommendedName>
        <fullName evidence="1">Putative conjugal transfer nickase/helicase TraI C-terminal domain-containing protein</fullName>
    </recommendedName>
</protein>
<reference evidence="2 3" key="1">
    <citation type="journal article" date="2007" name="Genome Biol.">
        <title>Characterization and modeling of the Haemophilus influenzae core and supragenomes based on the complete genomic sequences of Rd and 12 clinical nontypeable strains.</title>
        <authorList>
            <person name="Hogg J.S."/>
            <person name="Hu F.Z."/>
            <person name="Janto B."/>
            <person name="Boissy R."/>
            <person name="Hayes J."/>
            <person name="Keefe R."/>
            <person name="Post J.C."/>
            <person name="Ehrlich G.D."/>
        </authorList>
    </citation>
    <scope>NUCLEOTIDE SEQUENCE [LARGE SCALE GENOMIC DNA]</scope>
    <source>
        <strain evidence="2 3">R3021</strain>
    </source>
</reference>
<organism evidence="2 3">
    <name type="scientific">Haemophilus influenzae R3021</name>
    <dbReference type="NCBI Taxonomy" id="375432"/>
    <lineage>
        <taxon>Bacteria</taxon>
        <taxon>Pseudomonadati</taxon>
        <taxon>Pseudomonadota</taxon>
        <taxon>Gammaproteobacteria</taxon>
        <taxon>Pasteurellales</taxon>
        <taxon>Pasteurellaceae</taxon>
        <taxon>Haemophilus</taxon>
    </lineage>
</organism>
<dbReference type="Proteomes" id="UP000003798">
    <property type="component" value="Unassembled WGS sequence"/>
</dbReference>
<accession>A4N4Q1</accession>
<dbReference type="SUPFAM" id="SSF46785">
    <property type="entry name" value="Winged helix' DNA-binding domain"/>
    <property type="match status" value="1"/>
</dbReference>
<sequence>MYFNSKGIANFTKKDIESLQYSFQDLKLHKKYHQSNKDSVNFWRCKVVGPRKTSQLIGYLVDKTDYFFGSKIPIDNLHLSLIEENYNE</sequence>